<organism evidence="6">
    <name type="scientific">Homalodisca liturata</name>
    <dbReference type="NCBI Taxonomy" id="320908"/>
    <lineage>
        <taxon>Eukaryota</taxon>
        <taxon>Metazoa</taxon>
        <taxon>Ecdysozoa</taxon>
        <taxon>Arthropoda</taxon>
        <taxon>Hexapoda</taxon>
        <taxon>Insecta</taxon>
        <taxon>Pterygota</taxon>
        <taxon>Neoptera</taxon>
        <taxon>Paraneoptera</taxon>
        <taxon>Hemiptera</taxon>
        <taxon>Auchenorrhyncha</taxon>
        <taxon>Membracoidea</taxon>
        <taxon>Cicadellidae</taxon>
        <taxon>Cicadellinae</taxon>
        <taxon>Proconiini</taxon>
        <taxon>Homalodisca</taxon>
    </lineage>
</organism>
<reference evidence="6" key="1">
    <citation type="submission" date="2015-11" db="EMBL/GenBank/DDBJ databases">
        <title>De novo transcriptome assembly of four potential Pierce s Disease insect vectors from Arizona vineyards.</title>
        <authorList>
            <person name="Tassone E.E."/>
        </authorList>
    </citation>
    <scope>NUCLEOTIDE SEQUENCE</scope>
</reference>
<feature type="disulfide bond" evidence="3">
    <location>
        <begin position="205"/>
        <end position="214"/>
    </location>
</feature>
<feature type="disulfide bond" evidence="3">
    <location>
        <begin position="166"/>
        <end position="175"/>
    </location>
</feature>
<dbReference type="PROSITE" id="PS01186">
    <property type="entry name" value="EGF_2"/>
    <property type="match status" value="2"/>
</dbReference>
<dbReference type="AlphaFoldDB" id="A0A1B6ILL7"/>
<feature type="domain" description="EGF-like" evidence="5">
    <location>
        <begin position="138"/>
        <end position="176"/>
    </location>
</feature>
<dbReference type="PANTHER" id="PTHR24044:SF502">
    <property type="entry name" value="ANTERIOR PHARYNX IN EXCESS PROTEIN 1-RELATED"/>
    <property type="match status" value="1"/>
</dbReference>
<evidence type="ECO:0000256" key="1">
    <source>
        <dbReference type="ARBA" id="ARBA00022536"/>
    </source>
</evidence>
<evidence type="ECO:0000256" key="3">
    <source>
        <dbReference type="PROSITE-ProRule" id="PRU00076"/>
    </source>
</evidence>
<dbReference type="PANTHER" id="PTHR24044">
    <property type="entry name" value="NOTCH LIGAND FAMILY MEMBER"/>
    <property type="match status" value="1"/>
</dbReference>
<feature type="domain" description="EGF-like" evidence="5">
    <location>
        <begin position="177"/>
        <end position="215"/>
    </location>
</feature>
<dbReference type="Gene3D" id="2.60.120.290">
    <property type="entry name" value="Spermadhesin, CUB domain"/>
    <property type="match status" value="1"/>
</dbReference>
<feature type="non-terminal residue" evidence="6">
    <location>
        <position position="1"/>
    </location>
</feature>
<feature type="disulfide bond" evidence="3">
    <location>
        <begin position="147"/>
        <end position="164"/>
    </location>
</feature>
<keyword evidence="1 3" id="KW-0245">EGF-like domain</keyword>
<dbReference type="Gene3D" id="2.10.25.10">
    <property type="entry name" value="Laminin"/>
    <property type="match status" value="1"/>
</dbReference>
<dbReference type="SMART" id="SM00181">
    <property type="entry name" value="EGF"/>
    <property type="match status" value="2"/>
</dbReference>
<dbReference type="PROSITE" id="PS50026">
    <property type="entry name" value="EGF_3"/>
    <property type="match status" value="2"/>
</dbReference>
<protein>
    <recommendedName>
        <fullName evidence="7">CUB domain-containing protein</fullName>
    </recommendedName>
</protein>
<dbReference type="FunFam" id="2.10.25.10:FF:000118">
    <property type="entry name" value="protein delta homolog 2"/>
    <property type="match status" value="1"/>
</dbReference>
<dbReference type="SUPFAM" id="SSF57196">
    <property type="entry name" value="EGF/Laminin"/>
    <property type="match status" value="1"/>
</dbReference>
<sequence>GHCGGVLTAARGVIQTPQFPRRFSTPLHCRWVVDASHHANSQDSSIVVYFTQLFVSGGLTFTEFDYYEPDSTFQLGGRVIHTVTEQNVTTVQWLMTPRHYLVIDFSLERLEGNHLRVLDDLLEVYGFNITYEIRSEVRNTSCSVIGCSLSGHCYASRDFRDYWCACFEGFFGPDCGQGPLCQSTSLCKNGATCRQAGAAVVICMCPEGFTGTKCEVPLLDDGCEEEDGCTTQCPEDATGEPCACSPNSIPLTRDRARYEGTVRLNNVSAVRTCLESATCTLKPMLTKQISKYLKSSNLSVTEDLRVIDVGFSGEVRFHFWGGKRDGSRVR</sequence>
<dbReference type="SUPFAM" id="SSF49854">
    <property type="entry name" value="Spermadhesin, CUB domain"/>
    <property type="match status" value="1"/>
</dbReference>
<dbReference type="PROSITE" id="PS01180">
    <property type="entry name" value="CUB"/>
    <property type="match status" value="1"/>
</dbReference>
<gene>
    <name evidence="6" type="ORF">g.8837</name>
</gene>
<dbReference type="InterPro" id="IPR000859">
    <property type="entry name" value="CUB_dom"/>
</dbReference>
<evidence type="ECO:0000259" key="5">
    <source>
        <dbReference type="PROSITE" id="PS50026"/>
    </source>
</evidence>
<evidence type="ECO:0000313" key="6">
    <source>
        <dbReference type="EMBL" id="JAS87813.1"/>
    </source>
</evidence>
<evidence type="ECO:0000256" key="2">
    <source>
        <dbReference type="ARBA" id="ARBA00023157"/>
    </source>
</evidence>
<evidence type="ECO:0008006" key="7">
    <source>
        <dbReference type="Google" id="ProtNLM"/>
    </source>
</evidence>
<dbReference type="InterPro" id="IPR000742">
    <property type="entry name" value="EGF"/>
</dbReference>
<feature type="non-terminal residue" evidence="6">
    <location>
        <position position="330"/>
    </location>
</feature>
<comment type="caution">
    <text evidence="3">Lacks conserved residue(s) required for the propagation of feature annotation.</text>
</comment>
<dbReference type="Pfam" id="PF00008">
    <property type="entry name" value="EGF"/>
    <property type="match status" value="1"/>
</dbReference>
<name>A0A1B6ILL7_9HEMI</name>
<evidence type="ECO:0000259" key="4">
    <source>
        <dbReference type="PROSITE" id="PS01180"/>
    </source>
</evidence>
<dbReference type="InterPro" id="IPR050906">
    <property type="entry name" value="Notch_signaling"/>
</dbReference>
<dbReference type="EMBL" id="GECU01019893">
    <property type="protein sequence ID" value="JAS87813.1"/>
    <property type="molecule type" value="Transcribed_RNA"/>
</dbReference>
<accession>A0A1B6ILL7</accession>
<keyword evidence="2 3" id="KW-1015">Disulfide bond</keyword>
<proteinExistence type="predicted"/>
<dbReference type="GO" id="GO:0005112">
    <property type="term" value="F:Notch binding"/>
    <property type="evidence" value="ECO:0007669"/>
    <property type="project" value="TreeGrafter"/>
</dbReference>
<feature type="domain" description="CUB" evidence="4">
    <location>
        <begin position="3"/>
        <end position="134"/>
    </location>
</feature>
<dbReference type="InterPro" id="IPR035914">
    <property type="entry name" value="Sperma_CUB_dom_sf"/>
</dbReference>
<dbReference type="PROSITE" id="PS00022">
    <property type="entry name" value="EGF_1"/>
    <property type="match status" value="2"/>
</dbReference>
<dbReference type="CDD" id="cd00054">
    <property type="entry name" value="EGF_CA"/>
    <property type="match status" value="1"/>
</dbReference>